<comment type="caution">
    <text evidence="1">The sequence shown here is derived from an EMBL/GenBank/DDBJ whole genome shotgun (WGS) entry which is preliminary data.</text>
</comment>
<sequence>MERAPRLTEIKSESRYVLKKGYARLVVPKYPQYNVETADLKVMRNNSLSILFESITKLELPKVVYLLHHERFPIFIANADTIETATIGGGTFQLENTTGIPIAAGRIKRFKIVPSSNGNLAPEVFNPVIEWVCTGNYTGTPYSFDEKANEESTLLDKKVAIASLLMGEEDLLVIAIQKLRVRMDLATTADRRKTKQLFEILIDALIKNQTGDVSNDADDEATDETF</sequence>
<name>A0A436ZMP4_ARTFL</name>
<evidence type="ECO:0000313" key="1">
    <source>
        <dbReference type="EMBL" id="RVD80136.1"/>
    </source>
</evidence>
<evidence type="ECO:0000313" key="2">
    <source>
        <dbReference type="Proteomes" id="UP000283090"/>
    </source>
</evidence>
<proteinExistence type="predicted"/>
<reference evidence="1 2" key="1">
    <citation type="submission" date="2019-01" db="EMBL/GenBank/DDBJ databases">
        <title>Intercellular communication is required for trap formation in the nematode-trapping fungus Duddingtonia flagrans.</title>
        <authorList>
            <person name="Youssar L."/>
            <person name="Wernet V."/>
            <person name="Hensel N."/>
            <person name="Hildebrandt H.-G."/>
            <person name="Fischer R."/>
        </authorList>
    </citation>
    <scope>NUCLEOTIDE SEQUENCE [LARGE SCALE GENOMIC DNA]</scope>
    <source>
        <strain evidence="1 2">CBS H-5679</strain>
    </source>
</reference>
<dbReference type="EMBL" id="SAEB01000012">
    <property type="protein sequence ID" value="RVD80136.1"/>
    <property type="molecule type" value="Genomic_DNA"/>
</dbReference>
<dbReference type="OrthoDB" id="5419852at2759"/>
<dbReference type="AlphaFoldDB" id="A0A436ZMP4"/>
<dbReference type="VEuPathDB" id="FungiDB:DFL_008043"/>
<organism evidence="1 2">
    <name type="scientific">Arthrobotrys flagrans</name>
    <name type="common">Nematode-trapping fungus</name>
    <name type="synonym">Trichothecium flagrans</name>
    <dbReference type="NCBI Taxonomy" id="97331"/>
    <lineage>
        <taxon>Eukaryota</taxon>
        <taxon>Fungi</taxon>
        <taxon>Dikarya</taxon>
        <taxon>Ascomycota</taxon>
        <taxon>Pezizomycotina</taxon>
        <taxon>Orbiliomycetes</taxon>
        <taxon>Orbiliales</taxon>
        <taxon>Orbiliaceae</taxon>
        <taxon>Arthrobotrys</taxon>
    </lineage>
</organism>
<accession>A0A436ZMP4</accession>
<dbReference type="RefSeq" id="XP_067485680.1">
    <property type="nucleotide sequence ID" value="XM_067637720.1"/>
</dbReference>
<dbReference type="GeneID" id="93590354"/>
<protein>
    <submittedName>
        <fullName evidence="1">Uncharacterized protein</fullName>
    </submittedName>
</protein>
<dbReference type="Proteomes" id="UP000283090">
    <property type="component" value="Unassembled WGS sequence"/>
</dbReference>
<gene>
    <name evidence="1" type="ORF">DFL_008043</name>
</gene>
<keyword evidence="2" id="KW-1185">Reference proteome</keyword>